<comment type="caution">
    <text evidence="2">The sequence shown here is derived from an EMBL/GenBank/DDBJ whole genome shotgun (WGS) entry which is preliminary data.</text>
</comment>
<protein>
    <submittedName>
        <fullName evidence="2">Uncharacterized protein</fullName>
    </submittedName>
</protein>
<dbReference type="EMBL" id="JAKJXO020000001">
    <property type="protein sequence ID" value="KAL1611930.1"/>
    <property type="molecule type" value="Genomic_DNA"/>
</dbReference>
<evidence type="ECO:0000313" key="3">
    <source>
        <dbReference type="Proteomes" id="UP001521785"/>
    </source>
</evidence>
<accession>A0ABR3S5E9</accession>
<proteinExistence type="predicted"/>
<name>A0ABR3S5E9_9PLEO</name>
<organism evidence="2 3">
    <name type="scientific">Paraconiothyrium brasiliense</name>
    <dbReference type="NCBI Taxonomy" id="300254"/>
    <lineage>
        <taxon>Eukaryota</taxon>
        <taxon>Fungi</taxon>
        <taxon>Dikarya</taxon>
        <taxon>Ascomycota</taxon>
        <taxon>Pezizomycotina</taxon>
        <taxon>Dothideomycetes</taxon>
        <taxon>Pleosporomycetidae</taxon>
        <taxon>Pleosporales</taxon>
        <taxon>Massarineae</taxon>
        <taxon>Didymosphaeriaceae</taxon>
        <taxon>Paraconiothyrium</taxon>
    </lineage>
</organism>
<sequence>MVAKSLDTTNGLKYKFARSKKQTCQSSPRSILLIDTRDADKMGDMCKAWHADDHSVCGNDKKLNVLGAVGVILAQLVYYYVKSEGKYYHATQKGAKRDLQSVNWDVDPETLAWPEIPPNAEEVKRAIVALDEAGNELARTEKRTVVELDEAGNELSSSGKREVVELDEAGNELPSSKQ</sequence>
<gene>
    <name evidence="2" type="ORF">SLS60_000153</name>
</gene>
<evidence type="ECO:0000313" key="2">
    <source>
        <dbReference type="EMBL" id="KAL1611930.1"/>
    </source>
</evidence>
<dbReference type="Proteomes" id="UP001521785">
    <property type="component" value="Unassembled WGS sequence"/>
</dbReference>
<keyword evidence="3" id="KW-1185">Reference proteome</keyword>
<evidence type="ECO:0000256" key="1">
    <source>
        <dbReference type="SAM" id="MobiDB-lite"/>
    </source>
</evidence>
<reference evidence="2 3" key="1">
    <citation type="submission" date="2024-02" db="EMBL/GenBank/DDBJ databases">
        <title>De novo assembly and annotation of 12 fungi associated with fruit tree decline syndrome in Ontario, Canada.</title>
        <authorList>
            <person name="Sulman M."/>
            <person name="Ellouze W."/>
            <person name="Ilyukhin E."/>
        </authorList>
    </citation>
    <scope>NUCLEOTIDE SEQUENCE [LARGE SCALE GENOMIC DNA]</scope>
    <source>
        <strain evidence="2 3">M42-189</strain>
    </source>
</reference>
<feature type="region of interest" description="Disordered" evidence="1">
    <location>
        <begin position="148"/>
        <end position="178"/>
    </location>
</feature>